<evidence type="ECO:0000313" key="2">
    <source>
        <dbReference type="EMBL" id="WOV88104.1"/>
    </source>
</evidence>
<dbReference type="PANTHER" id="PTHR41878">
    <property type="entry name" value="LEXA REPRESSOR-RELATED"/>
    <property type="match status" value="1"/>
</dbReference>
<dbReference type="InterPro" id="IPR024047">
    <property type="entry name" value="MM3350-like_sf"/>
</dbReference>
<dbReference type="InterPro" id="IPR004027">
    <property type="entry name" value="SEC_C_motif"/>
</dbReference>
<sequence>MKAYIVRLSFEDIEPEIWRRVILPAGATFNRLHEIIQRVTNFQSYFMDEPYHFFAIEVGNQLVTNNPYTHEEYGKTDFAGRTLKKPTRLKIDALFEAEKTMMYNYDSGDGWRIKVDLEEVVDDYHFGFPVLVAGEGTAPPEDVGGPPGFEAFLQAYHDPSHPDHDHLREWAASQYYKEYDAEFINSMLKSSKYHKTEWDKIDHVHYVVQSDKYYPVEKPEWMGMTPEQELVIDYVIACTNLYGVVPFEKVVELFNAQNDEPITLTELKQLVMSDDIKDQLADDFVIVDRNAFINDVIEEFNQKAELAKAVGDKPYYVPSKMELLRYVDDHYIEQTPEQRQLEELLKSDFGDSIDTEVEIMELVGGLQVSGGNFTPELTRFLERLELPVDKAKRYIPVIIKIANTTRLWENRGHTPNELKPFHQQSMQWLPGQASAPVRVGRNEPCPCGSGKKFKKCCGK</sequence>
<dbReference type="Gene3D" id="3.10.290.30">
    <property type="entry name" value="MM3350-like"/>
    <property type="match status" value="1"/>
</dbReference>
<proteinExistence type="predicted"/>
<name>A0ABZ0L6A5_9BACL</name>
<evidence type="ECO:0000313" key="3">
    <source>
        <dbReference type="Proteomes" id="UP001303902"/>
    </source>
</evidence>
<dbReference type="EMBL" id="CP129118">
    <property type="protein sequence ID" value="WOV88104.1"/>
    <property type="molecule type" value="Genomic_DNA"/>
</dbReference>
<protein>
    <submittedName>
        <fullName evidence="2">SEC-C metal-binding domain-containing protein</fullName>
    </submittedName>
</protein>
<dbReference type="PANTHER" id="PTHR41878:SF1">
    <property type="entry name" value="TNPR PROTEIN"/>
    <property type="match status" value="1"/>
</dbReference>
<dbReference type="RefSeq" id="WP_317968823.1">
    <property type="nucleotide sequence ID" value="NZ_CP129118.1"/>
</dbReference>
<gene>
    <name evidence="2" type="ORF">QWT69_02985</name>
</gene>
<reference evidence="2 3" key="1">
    <citation type="submission" date="2023-06" db="EMBL/GenBank/DDBJ databases">
        <title>Sporosarcina sp. nov., isolated from Korean tranditional fermented seafood 'Jeotgal'.</title>
        <authorList>
            <person name="Yang A.I."/>
            <person name="Shin N.-R."/>
        </authorList>
    </citation>
    <scope>NUCLEOTIDE SEQUENCE [LARGE SCALE GENOMIC DNA]</scope>
    <source>
        <strain evidence="2 3">T2O-4</strain>
    </source>
</reference>
<dbReference type="InterPro" id="IPR012912">
    <property type="entry name" value="Plasmid_pRiA4b_Orf3-like"/>
</dbReference>
<dbReference type="Proteomes" id="UP001303902">
    <property type="component" value="Chromosome"/>
</dbReference>
<dbReference type="Gene3D" id="3.10.450.50">
    <property type="match status" value="1"/>
</dbReference>
<evidence type="ECO:0000259" key="1">
    <source>
        <dbReference type="Pfam" id="PF07929"/>
    </source>
</evidence>
<dbReference type="SUPFAM" id="SSF159941">
    <property type="entry name" value="MM3350-like"/>
    <property type="match status" value="1"/>
</dbReference>
<dbReference type="Pfam" id="PF02810">
    <property type="entry name" value="SEC-C"/>
    <property type="match status" value="1"/>
</dbReference>
<feature type="domain" description="Plasmid pRiA4b Orf3-like" evidence="1">
    <location>
        <begin position="3"/>
        <end position="183"/>
    </location>
</feature>
<keyword evidence="3" id="KW-1185">Reference proteome</keyword>
<accession>A0ABZ0L6A5</accession>
<organism evidence="2 3">
    <name type="scientific">Sporosarcina oncorhynchi</name>
    <dbReference type="NCBI Taxonomy" id="3056444"/>
    <lineage>
        <taxon>Bacteria</taxon>
        <taxon>Bacillati</taxon>
        <taxon>Bacillota</taxon>
        <taxon>Bacilli</taxon>
        <taxon>Bacillales</taxon>
        <taxon>Caryophanaceae</taxon>
        <taxon>Sporosarcina</taxon>
    </lineage>
</organism>
<dbReference type="SUPFAM" id="SSF103642">
    <property type="entry name" value="Sec-C motif"/>
    <property type="match status" value="1"/>
</dbReference>
<dbReference type="Pfam" id="PF07929">
    <property type="entry name" value="PRiA4_ORF3"/>
    <property type="match status" value="1"/>
</dbReference>